<dbReference type="SUPFAM" id="SSF47413">
    <property type="entry name" value="lambda repressor-like DNA-binding domains"/>
    <property type="match status" value="1"/>
</dbReference>
<keyword evidence="3" id="KW-1185">Reference proteome</keyword>
<evidence type="ECO:0000259" key="1">
    <source>
        <dbReference type="PROSITE" id="PS50943"/>
    </source>
</evidence>
<accession>A0ABT8XHE9</accession>
<sequence>MEKIRTWRKARKLSIEEAGELVGVSGVQWSRYETGKRRIPAENLQAVSEATGIPPHELRPDLAGLVAASGAAA</sequence>
<dbReference type="SMART" id="SM00530">
    <property type="entry name" value="HTH_XRE"/>
    <property type="match status" value="1"/>
</dbReference>
<dbReference type="EMBL" id="WHSC02000007">
    <property type="protein sequence ID" value="MDO6123165.1"/>
    <property type="molecule type" value="Genomic_DNA"/>
</dbReference>
<gene>
    <name evidence="2" type="ORF">GB928_018410</name>
</gene>
<dbReference type="InterPro" id="IPR001387">
    <property type="entry name" value="Cro/C1-type_HTH"/>
</dbReference>
<evidence type="ECO:0000313" key="3">
    <source>
        <dbReference type="Proteomes" id="UP001177080"/>
    </source>
</evidence>
<dbReference type="RefSeq" id="WP_160871285.1">
    <property type="nucleotide sequence ID" value="NZ_JALJCJ010000002.1"/>
</dbReference>
<organism evidence="2 3">
    <name type="scientific">Shinella curvata</name>
    <dbReference type="NCBI Taxonomy" id="1817964"/>
    <lineage>
        <taxon>Bacteria</taxon>
        <taxon>Pseudomonadati</taxon>
        <taxon>Pseudomonadota</taxon>
        <taxon>Alphaproteobacteria</taxon>
        <taxon>Hyphomicrobiales</taxon>
        <taxon>Rhizobiaceae</taxon>
        <taxon>Shinella</taxon>
    </lineage>
</organism>
<dbReference type="PROSITE" id="PS50943">
    <property type="entry name" value="HTH_CROC1"/>
    <property type="match status" value="1"/>
</dbReference>
<dbReference type="Proteomes" id="UP001177080">
    <property type="component" value="Unassembled WGS sequence"/>
</dbReference>
<name>A0ABT8XHE9_9HYPH</name>
<proteinExistence type="predicted"/>
<comment type="caution">
    <text evidence="2">The sequence shown here is derived from an EMBL/GenBank/DDBJ whole genome shotgun (WGS) entry which is preliminary data.</text>
</comment>
<evidence type="ECO:0000313" key="2">
    <source>
        <dbReference type="EMBL" id="MDO6123165.1"/>
    </source>
</evidence>
<protein>
    <submittedName>
        <fullName evidence="2">Helix-turn-helix domain-containing protein</fullName>
    </submittedName>
</protein>
<feature type="domain" description="HTH cro/C1-type" evidence="1">
    <location>
        <begin position="4"/>
        <end position="58"/>
    </location>
</feature>
<dbReference type="CDD" id="cd00093">
    <property type="entry name" value="HTH_XRE"/>
    <property type="match status" value="1"/>
</dbReference>
<reference evidence="2" key="1">
    <citation type="submission" date="2022-04" db="EMBL/GenBank/DDBJ databases">
        <title>Shinella lacus sp. nov., a novel member of the genus Shinella from water.</title>
        <authorList>
            <person name="Deng Y."/>
        </authorList>
    </citation>
    <scope>NUCLEOTIDE SEQUENCE</scope>
    <source>
        <strain evidence="2">JCM 31239</strain>
    </source>
</reference>
<dbReference type="Gene3D" id="1.10.260.40">
    <property type="entry name" value="lambda repressor-like DNA-binding domains"/>
    <property type="match status" value="1"/>
</dbReference>
<dbReference type="Pfam" id="PF13560">
    <property type="entry name" value="HTH_31"/>
    <property type="match status" value="1"/>
</dbReference>
<dbReference type="InterPro" id="IPR010982">
    <property type="entry name" value="Lambda_DNA-bd_dom_sf"/>
</dbReference>